<evidence type="ECO:0000256" key="5">
    <source>
        <dbReference type="ARBA" id="ARBA00022723"/>
    </source>
</evidence>
<feature type="active site" description="Proton donor/acceptor" evidence="12">
    <location>
        <position position="369"/>
    </location>
</feature>
<dbReference type="EMBL" id="MFAF01000137">
    <property type="protein sequence ID" value="OGD71896.1"/>
    <property type="molecule type" value="Genomic_DNA"/>
</dbReference>
<keyword evidence="4" id="KW-0645">Protease</keyword>
<comment type="cofactor">
    <cofactor evidence="1">
        <name>Zn(2+)</name>
        <dbReference type="ChEBI" id="CHEBI:29105"/>
    </cofactor>
</comment>
<dbReference type="FunFam" id="3.40.630.10:FF:000084">
    <property type="entry name" value="Carboxypeptidase B2"/>
    <property type="match status" value="1"/>
</dbReference>
<proteinExistence type="inferred from homology"/>
<evidence type="ECO:0000256" key="4">
    <source>
        <dbReference type="ARBA" id="ARBA00022670"/>
    </source>
</evidence>
<dbReference type="GO" id="GO:0006508">
    <property type="term" value="P:proteolysis"/>
    <property type="evidence" value="ECO:0007669"/>
    <property type="project" value="UniProtKB-KW"/>
</dbReference>
<reference evidence="15 16" key="1">
    <citation type="journal article" date="2016" name="Nat. Commun.">
        <title>Thousands of microbial genomes shed light on interconnected biogeochemical processes in an aquifer system.</title>
        <authorList>
            <person name="Anantharaman K."/>
            <person name="Brown C.T."/>
            <person name="Hug L.A."/>
            <person name="Sharon I."/>
            <person name="Castelle C.J."/>
            <person name="Probst A.J."/>
            <person name="Thomas B.C."/>
            <person name="Singh A."/>
            <person name="Wilkins M.J."/>
            <person name="Karaoz U."/>
            <person name="Brodie E.L."/>
            <person name="Williams K.H."/>
            <person name="Hubbard S.S."/>
            <person name="Banfield J.F."/>
        </authorList>
    </citation>
    <scope>NUCLEOTIDE SEQUENCE [LARGE SCALE GENOMIC DNA]</scope>
</reference>
<evidence type="ECO:0000256" key="10">
    <source>
        <dbReference type="ARBA" id="ARBA00050859"/>
    </source>
</evidence>
<evidence type="ECO:0000256" key="3">
    <source>
        <dbReference type="ARBA" id="ARBA00022645"/>
    </source>
</evidence>
<evidence type="ECO:0000256" key="8">
    <source>
        <dbReference type="ARBA" id="ARBA00022833"/>
    </source>
</evidence>
<feature type="signal peptide" evidence="13">
    <location>
        <begin position="1"/>
        <end position="21"/>
    </location>
</feature>
<dbReference type="STRING" id="1817816.A2Y64_01505"/>
<dbReference type="SMART" id="SM00631">
    <property type="entry name" value="Zn_pept"/>
    <property type="match status" value="1"/>
</dbReference>
<evidence type="ECO:0000259" key="14">
    <source>
        <dbReference type="PROSITE" id="PS52035"/>
    </source>
</evidence>
<evidence type="ECO:0000313" key="15">
    <source>
        <dbReference type="EMBL" id="OGD71896.1"/>
    </source>
</evidence>
<dbReference type="GO" id="GO:0005615">
    <property type="term" value="C:extracellular space"/>
    <property type="evidence" value="ECO:0007669"/>
    <property type="project" value="TreeGrafter"/>
</dbReference>
<organism evidence="15 16">
    <name type="scientific">Candidatus Coatesbacteria bacterium RBG_13_66_14</name>
    <dbReference type="NCBI Taxonomy" id="1817816"/>
    <lineage>
        <taxon>Bacteria</taxon>
        <taxon>Candidatus Coatesiibacteriota</taxon>
    </lineage>
</organism>
<dbReference type="Pfam" id="PF00246">
    <property type="entry name" value="Peptidase_M14"/>
    <property type="match status" value="1"/>
</dbReference>
<gene>
    <name evidence="15" type="ORF">A2Y64_01505</name>
</gene>
<keyword evidence="8" id="KW-0862">Zinc</keyword>
<evidence type="ECO:0000256" key="9">
    <source>
        <dbReference type="ARBA" id="ARBA00023049"/>
    </source>
</evidence>
<dbReference type="PANTHER" id="PTHR11705">
    <property type="entry name" value="PROTEASE FAMILY M14 CARBOXYPEPTIDASE A,B"/>
    <property type="match status" value="1"/>
</dbReference>
<feature type="domain" description="Peptidase M14" evidence="14">
    <location>
        <begin position="97"/>
        <end position="371"/>
    </location>
</feature>
<sequence>MRRLPSVSVLLAALLASAAPAGTQWVVVEAYSRGDFDQLAPLGLDVLSYNTSDGLHVLATDSDLEALASLGYRWRVVDYDFSQVRFGSRGGDSFYGGYRTIAEMEAELALLAADHPDIFNLFSLGPSYMDRDIWCMKVSDNPTVDEEEGEIFVHGNTHAREIMTLEIPMYFLNRIARDYYTDPELAYLIDTHEAFIVPSINPDGHIWVEEHSGGSPGGWRRKNMRPPDGVDLNRNYGYNWGYDDTGSSPDPWSALYRGTAPFSEPETLAVHDLFRDREFQFAVSYHSYGELIMFPWGYEDEPTPDEATFRAYGNAMNAVITGQGHGPYEVGRPGELLYPLNGDFGDWAYGGDNYSGGVFPGGVLGFSFEVN</sequence>
<dbReference type="InterPro" id="IPR033810">
    <property type="entry name" value="Carboxypeptidase_T"/>
</dbReference>
<keyword evidence="5" id="KW-0479">Metal-binding</keyword>
<dbReference type="AlphaFoldDB" id="A0A1F5EX70"/>
<comment type="similarity">
    <text evidence="2 12">Belongs to the peptidase M14 family.</text>
</comment>
<keyword evidence="6 13" id="KW-0732">Signal</keyword>
<dbReference type="GO" id="GO:0004181">
    <property type="term" value="F:metallocarboxypeptidase activity"/>
    <property type="evidence" value="ECO:0007669"/>
    <property type="project" value="InterPro"/>
</dbReference>
<keyword evidence="9" id="KW-0482">Metalloprotease</keyword>
<dbReference type="CDD" id="cd03859">
    <property type="entry name" value="M14_CPT"/>
    <property type="match status" value="1"/>
</dbReference>
<keyword evidence="7" id="KW-0378">Hydrolase</keyword>
<keyword evidence="3" id="KW-0121">Carboxypeptidase</keyword>
<protein>
    <recommendedName>
        <fullName evidence="11">carboxypeptidase T</fullName>
        <ecNumber evidence="11">3.4.17.18</ecNumber>
    </recommendedName>
</protein>
<dbReference type="GO" id="GO:0008270">
    <property type="term" value="F:zinc ion binding"/>
    <property type="evidence" value="ECO:0007669"/>
    <property type="project" value="InterPro"/>
</dbReference>
<accession>A0A1F5EX70</accession>
<dbReference type="PROSITE" id="PS52035">
    <property type="entry name" value="PEPTIDASE_M14"/>
    <property type="match status" value="1"/>
</dbReference>
<feature type="non-terminal residue" evidence="15">
    <location>
        <position position="371"/>
    </location>
</feature>
<evidence type="ECO:0000256" key="6">
    <source>
        <dbReference type="ARBA" id="ARBA00022729"/>
    </source>
</evidence>
<dbReference type="Gene3D" id="3.40.630.10">
    <property type="entry name" value="Zn peptidases"/>
    <property type="match status" value="1"/>
</dbReference>
<evidence type="ECO:0000256" key="7">
    <source>
        <dbReference type="ARBA" id="ARBA00022801"/>
    </source>
</evidence>
<evidence type="ECO:0000256" key="12">
    <source>
        <dbReference type="PROSITE-ProRule" id="PRU01379"/>
    </source>
</evidence>
<dbReference type="InterPro" id="IPR000834">
    <property type="entry name" value="Peptidase_M14"/>
</dbReference>
<name>A0A1F5EX70_9BACT</name>
<feature type="chain" id="PRO_5009518411" description="carboxypeptidase T" evidence="13">
    <location>
        <begin position="22"/>
        <end position="371"/>
    </location>
</feature>
<dbReference type="PANTHER" id="PTHR11705:SF143">
    <property type="entry name" value="SLL0236 PROTEIN"/>
    <property type="match status" value="1"/>
</dbReference>
<comment type="caution">
    <text evidence="15">The sequence shown here is derived from an EMBL/GenBank/DDBJ whole genome shotgun (WGS) entry which is preliminary data.</text>
</comment>
<evidence type="ECO:0000256" key="11">
    <source>
        <dbReference type="ARBA" id="ARBA00066554"/>
    </source>
</evidence>
<dbReference type="EC" id="3.4.17.18" evidence="11"/>
<evidence type="ECO:0000256" key="1">
    <source>
        <dbReference type="ARBA" id="ARBA00001947"/>
    </source>
</evidence>
<evidence type="ECO:0000313" key="16">
    <source>
        <dbReference type="Proteomes" id="UP000177187"/>
    </source>
</evidence>
<dbReference type="PRINTS" id="PR00765">
    <property type="entry name" value="CRBOXYPTASEA"/>
</dbReference>
<evidence type="ECO:0000256" key="13">
    <source>
        <dbReference type="SAM" id="SignalP"/>
    </source>
</evidence>
<dbReference type="Proteomes" id="UP000177187">
    <property type="component" value="Unassembled WGS sequence"/>
</dbReference>
<comment type="catalytic activity">
    <reaction evidence="10">
        <text>Releases a C-terminal residue, which may be hydrophobic or positively charged.</text>
        <dbReference type="EC" id="3.4.17.18"/>
    </reaction>
</comment>
<evidence type="ECO:0000256" key="2">
    <source>
        <dbReference type="ARBA" id="ARBA00005988"/>
    </source>
</evidence>
<dbReference type="SUPFAM" id="SSF53187">
    <property type="entry name" value="Zn-dependent exopeptidases"/>
    <property type="match status" value="1"/>
</dbReference>